<reference evidence="1" key="1">
    <citation type="submission" date="2023-10" db="EMBL/GenBank/DDBJ databases">
        <authorList>
            <person name="Rodriguez Cubillos JULIANA M."/>
            <person name="De Vega J."/>
        </authorList>
    </citation>
    <scope>NUCLEOTIDE SEQUENCE</scope>
</reference>
<evidence type="ECO:0000313" key="1">
    <source>
        <dbReference type="EMBL" id="CAJ2645149.1"/>
    </source>
</evidence>
<protein>
    <submittedName>
        <fullName evidence="1">Uncharacterized protein</fullName>
    </submittedName>
</protein>
<name>A0ACB0JJ58_TRIPR</name>
<dbReference type="EMBL" id="CASHSV030000066">
    <property type="protein sequence ID" value="CAJ2645149.1"/>
    <property type="molecule type" value="Genomic_DNA"/>
</dbReference>
<accession>A0ACB0JJ58</accession>
<keyword evidence="2" id="KW-1185">Reference proteome</keyword>
<proteinExistence type="predicted"/>
<comment type="caution">
    <text evidence="1">The sequence shown here is derived from an EMBL/GenBank/DDBJ whole genome shotgun (WGS) entry which is preliminary data.</text>
</comment>
<dbReference type="Proteomes" id="UP001177021">
    <property type="component" value="Unassembled WGS sequence"/>
</dbReference>
<sequence>MKNNLNKARVAKKRPDWIDQNAWDPLCEHWRTSGFKKKSIQAKTNRASDCGGFSKPVHTCGSITTSQHRANLTELNGTPPAPVDLFVYTHQHRKNKAWVDRRSEHVYEKYKRRLEELTQQASWERNYRGSGSASTEWVQRHEIEELKIEREEMRRENDELRDMVKQLMESLNFRPKPYTRDEVYEDIVAGDNDDDMSDDGEE</sequence>
<gene>
    <name evidence="1" type="ORF">MILVUS5_LOCUS14087</name>
</gene>
<evidence type="ECO:0000313" key="2">
    <source>
        <dbReference type="Proteomes" id="UP001177021"/>
    </source>
</evidence>
<organism evidence="1 2">
    <name type="scientific">Trifolium pratense</name>
    <name type="common">Red clover</name>
    <dbReference type="NCBI Taxonomy" id="57577"/>
    <lineage>
        <taxon>Eukaryota</taxon>
        <taxon>Viridiplantae</taxon>
        <taxon>Streptophyta</taxon>
        <taxon>Embryophyta</taxon>
        <taxon>Tracheophyta</taxon>
        <taxon>Spermatophyta</taxon>
        <taxon>Magnoliopsida</taxon>
        <taxon>eudicotyledons</taxon>
        <taxon>Gunneridae</taxon>
        <taxon>Pentapetalae</taxon>
        <taxon>rosids</taxon>
        <taxon>fabids</taxon>
        <taxon>Fabales</taxon>
        <taxon>Fabaceae</taxon>
        <taxon>Papilionoideae</taxon>
        <taxon>50 kb inversion clade</taxon>
        <taxon>NPAAA clade</taxon>
        <taxon>Hologalegina</taxon>
        <taxon>IRL clade</taxon>
        <taxon>Trifolieae</taxon>
        <taxon>Trifolium</taxon>
    </lineage>
</organism>